<feature type="domain" description="GAF" evidence="6">
    <location>
        <begin position="19"/>
        <end position="170"/>
    </location>
</feature>
<evidence type="ECO:0000313" key="8">
    <source>
        <dbReference type="Proteomes" id="UP000216207"/>
    </source>
</evidence>
<dbReference type="InterPro" id="IPR029016">
    <property type="entry name" value="GAF-like_dom_sf"/>
</dbReference>
<keyword evidence="4" id="KW-0418">Kinase</keyword>
<dbReference type="SUPFAM" id="SSF55781">
    <property type="entry name" value="GAF domain-like"/>
    <property type="match status" value="1"/>
</dbReference>
<keyword evidence="5" id="KW-0902">Two-component regulatory system</keyword>
<dbReference type="Gene3D" id="1.20.5.1930">
    <property type="match status" value="1"/>
</dbReference>
<proteinExistence type="predicted"/>
<gene>
    <name evidence="7" type="ORF">CHH72_21720</name>
</gene>
<dbReference type="Proteomes" id="UP000216207">
    <property type="component" value="Unassembled WGS sequence"/>
</dbReference>
<dbReference type="GO" id="GO:0046983">
    <property type="term" value="F:protein dimerization activity"/>
    <property type="evidence" value="ECO:0007669"/>
    <property type="project" value="InterPro"/>
</dbReference>
<organism evidence="7 8">
    <name type="scientific">Shouchella clausii</name>
    <name type="common">Alkalihalobacillus clausii</name>
    <dbReference type="NCBI Taxonomy" id="79880"/>
    <lineage>
        <taxon>Bacteria</taxon>
        <taxon>Bacillati</taxon>
        <taxon>Bacillota</taxon>
        <taxon>Bacilli</taxon>
        <taxon>Bacillales</taxon>
        <taxon>Bacillaceae</taxon>
        <taxon>Shouchella</taxon>
    </lineage>
</organism>
<sequence length="370" mass="41273">MSHLHTLKQISQTLNAENDLKRMLDNVLHTLLAELDFSSGWIFLIDQMGNHTLYAASGIPPGLSRKNCTPLKEGGCWCKNQFLHGTLERAVNMIECQRLERAIERGWGETNGITHHATVPIYAGEEPLGILNVAHPQKHHYAQDELELLELIALQIGTAIKRVELVAFEAEQAELNERQRLSQDLHDSVNQLLFSVNMTLQGMAIRTKDEEMKEKMSDVSKLVSAALGELRAIIRGHSGEELEAGLAQAIEQYSRLIGISLRLLLPTEVDWPAKTELATYRIIQEALNNCKKHAGVKEATISLTKAQGEWLLTISDQGEGFETNHVSRRQGLDSIRKRAKELGGQALLISAPGSGTTWEIRFPDKKGEKE</sequence>
<comment type="caution">
    <text evidence="7">The sequence shown here is derived from an EMBL/GenBank/DDBJ whole genome shotgun (WGS) entry which is preliminary data.</text>
</comment>
<reference evidence="7 8" key="1">
    <citation type="submission" date="2017-07" db="EMBL/GenBank/DDBJ databases">
        <title>Isolation and whole genome analysis of endospore-forming bacteria from heroin.</title>
        <authorList>
            <person name="Kalinowski J."/>
            <person name="Ahrens B."/>
            <person name="Al-Dilaimi A."/>
            <person name="Winkler A."/>
            <person name="Wibberg D."/>
            <person name="Schleenbecker U."/>
            <person name="Ruckert C."/>
            <person name="Wolfel R."/>
            <person name="Grass G."/>
        </authorList>
    </citation>
    <scope>NUCLEOTIDE SEQUENCE [LARGE SCALE GENOMIC DNA]</scope>
    <source>
        <strain evidence="7 8">7539</strain>
    </source>
</reference>
<dbReference type="InterPro" id="IPR011712">
    <property type="entry name" value="Sig_transdc_His_kin_sub3_dim/P"/>
</dbReference>
<dbReference type="Gene3D" id="3.30.565.10">
    <property type="entry name" value="Histidine kinase-like ATPase, C-terminal domain"/>
    <property type="match status" value="1"/>
</dbReference>
<evidence type="ECO:0000313" key="7">
    <source>
        <dbReference type="EMBL" id="PAE86804.1"/>
    </source>
</evidence>
<dbReference type="InterPro" id="IPR003018">
    <property type="entry name" value="GAF"/>
</dbReference>
<accession>A0A268NTJ4</accession>
<protein>
    <recommendedName>
        <fullName evidence="2">histidine kinase</fullName>
        <ecNumber evidence="2">2.7.13.3</ecNumber>
    </recommendedName>
</protein>
<dbReference type="Gene3D" id="3.30.450.40">
    <property type="match status" value="1"/>
</dbReference>
<dbReference type="GO" id="GO:0000155">
    <property type="term" value="F:phosphorelay sensor kinase activity"/>
    <property type="evidence" value="ECO:0007669"/>
    <property type="project" value="InterPro"/>
</dbReference>
<dbReference type="CDD" id="cd16917">
    <property type="entry name" value="HATPase_UhpB-NarQ-NarX-like"/>
    <property type="match status" value="1"/>
</dbReference>
<evidence type="ECO:0000259" key="6">
    <source>
        <dbReference type="SMART" id="SM00065"/>
    </source>
</evidence>
<evidence type="ECO:0000256" key="1">
    <source>
        <dbReference type="ARBA" id="ARBA00000085"/>
    </source>
</evidence>
<evidence type="ECO:0000256" key="4">
    <source>
        <dbReference type="ARBA" id="ARBA00022777"/>
    </source>
</evidence>
<dbReference type="EC" id="2.7.13.3" evidence="2"/>
<dbReference type="SUPFAM" id="SSF55874">
    <property type="entry name" value="ATPase domain of HSP90 chaperone/DNA topoisomerase II/histidine kinase"/>
    <property type="match status" value="1"/>
</dbReference>
<dbReference type="AlphaFoldDB" id="A0A268NTJ4"/>
<dbReference type="InterPro" id="IPR003594">
    <property type="entry name" value="HATPase_dom"/>
</dbReference>
<name>A0A268NTJ4_SHOCL</name>
<dbReference type="EMBL" id="NPCC01000047">
    <property type="protein sequence ID" value="PAE86804.1"/>
    <property type="molecule type" value="Genomic_DNA"/>
</dbReference>
<dbReference type="InterPro" id="IPR050482">
    <property type="entry name" value="Sensor_HK_TwoCompSys"/>
</dbReference>
<dbReference type="SMART" id="SM00065">
    <property type="entry name" value="GAF"/>
    <property type="match status" value="1"/>
</dbReference>
<dbReference type="RefSeq" id="WP_095327408.1">
    <property type="nucleotide sequence ID" value="NZ_NPCC01000047.1"/>
</dbReference>
<dbReference type="PANTHER" id="PTHR24421:SF40">
    <property type="entry name" value="SENSOR HISTIDINE KINASE YHCY"/>
    <property type="match status" value="1"/>
</dbReference>
<dbReference type="Pfam" id="PF07730">
    <property type="entry name" value="HisKA_3"/>
    <property type="match status" value="1"/>
</dbReference>
<dbReference type="InterPro" id="IPR036890">
    <property type="entry name" value="HATPase_C_sf"/>
</dbReference>
<evidence type="ECO:0000256" key="2">
    <source>
        <dbReference type="ARBA" id="ARBA00012438"/>
    </source>
</evidence>
<evidence type="ECO:0000256" key="3">
    <source>
        <dbReference type="ARBA" id="ARBA00022679"/>
    </source>
</evidence>
<comment type="catalytic activity">
    <reaction evidence="1">
        <text>ATP + protein L-histidine = ADP + protein N-phospho-L-histidine.</text>
        <dbReference type="EC" id="2.7.13.3"/>
    </reaction>
</comment>
<dbReference type="Pfam" id="PF02518">
    <property type="entry name" value="HATPase_c"/>
    <property type="match status" value="1"/>
</dbReference>
<dbReference type="GO" id="GO:0016020">
    <property type="term" value="C:membrane"/>
    <property type="evidence" value="ECO:0007669"/>
    <property type="project" value="InterPro"/>
</dbReference>
<evidence type="ECO:0000256" key="5">
    <source>
        <dbReference type="ARBA" id="ARBA00023012"/>
    </source>
</evidence>
<dbReference type="Pfam" id="PF13185">
    <property type="entry name" value="GAF_2"/>
    <property type="match status" value="1"/>
</dbReference>
<dbReference type="PANTHER" id="PTHR24421">
    <property type="entry name" value="NITRATE/NITRITE SENSOR PROTEIN NARX-RELATED"/>
    <property type="match status" value="1"/>
</dbReference>
<keyword evidence="3" id="KW-0808">Transferase</keyword>